<dbReference type="InterPro" id="IPR023214">
    <property type="entry name" value="HAD_sf"/>
</dbReference>
<evidence type="ECO:0000256" key="3">
    <source>
        <dbReference type="ARBA" id="ARBA00022842"/>
    </source>
</evidence>
<keyword evidence="6" id="KW-1185">Reference proteome</keyword>
<dbReference type="GO" id="GO:0005829">
    <property type="term" value="C:cytosol"/>
    <property type="evidence" value="ECO:0007669"/>
    <property type="project" value="TreeGrafter"/>
</dbReference>
<evidence type="ECO:0000256" key="1">
    <source>
        <dbReference type="ARBA" id="ARBA00022723"/>
    </source>
</evidence>
<dbReference type="PRINTS" id="PR00413">
    <property type="entry name" value="HADHALOGNASE"/>
</dbReference>
<evidence type="ECO:0000313" key="5">
    <source>
        <dbReference type="EMBL" id="RTE65138.1"/>
    </source>
</evidence>
<keyword evidence="3" id="KW-0460">Magnesium</keyword>
<dbReference type="InterPro" id="IPR036412">
    <property type="entry name" value="HAD-like_sf"/>
</dbReference>
<dbReference type="Gene3D" id="3.40.50.1000">
    <property type="entry name" value="HAD superfamily/HAD-like"/>
    <property type="match status" value="1"/>
</dbReference>
<protein>
    <submittedName>
        <fullName evidence="5">HAD family hydrolase</fullName>
    </submittedName>
</protein>
<dbReference type="Proteomes" id="UP000283087">
    <property type="component" value="Unassembled WGS sequence"/>
</dbReference>
<dbReference type="InterPro" id="IPR006439">
    <property type="entry name" value="HAD-SF_hydro_IA"/>
</dbReference>
<dbReference type="GO" id="GO:0046872">
    <property type="term" value="F:metal ion binding"/>
    <property type="evidence" value="ECO:0007669"/>
    <property type="project" value="UniProtKB-KW"/>
</dbReference>
<dbReference type="RefSeq" id="WP_126159268.1">
    <property type="nucleotide sequence ID" value="NZ_RQXW01000013.1"/>
</dbReference>
<reference evidence="5 6" key="1">
    <citation type="submission" date="2018-11" db="EMBL/GenBank/DDBJ databases">
        <title>The draft genome sequence of Amphritea opalescens ANRC-JH13T.</title>
        <authorList>
            <person name="Fang Z."/>
            <person name="Zhang Y."/>
            <person name="Han X."/>
        </authorList>
    </citation>
    <scope>NUCLEOTIDE SEQUENCE [LARGE SCALE GENOMIC DNA]</scope>
    <source>
        <strain evidence="5 6">ANRC-JH13</strain>
    </source>
</reference>
<keyword evidence="4" id="KW-0119">Carbohydrate metabolism</keyword>
<evidence type="ECO:0000256" key="2">
    <source>
        <dbReference type="ARBA" id="ARBA00022801"/>
    </source>
</evidence>
<proteinExistence type="predicted"/>
<gene>
    <name evidence="5" type="ORF">EH243_13835</name>
</gene>
<dbReference type="PANTHER" id="PTHR43434">
    <property type="entry name" value="PHOSPHOGLYCOLATE PHOSPHATASE"/>
    <property type="match status" value="1"/>
</dbReference>
<dbReference type="GO" id="GO:0008967">
    <property type="term" value="F:phosphoglycolate phosphatase activity"/>
    <property type="evidence" value="ECO:0007669"/>
    <property type="project" value="TreeGrafter"/>
</dbReference>
<dbReference type="EMBL" id="RQXW01000013">
    <property type="protein sequence ID" value="RTE65138.1"/>
    <property type="molecule type" value="Genomic_DNA"/>
</dbReference>
<comment type="caution">
    <text evidence="5">The sequence shown here is derived from an EMBL/GenBank/DDBJ whole genome shotgun (WGS) entry which is preliminary data.</text>
</comment>
<evidence type="ECO:0000256" key="4">
    <source>
        <dbReference type="ARBA" id="ARBA00023277"/>
    </source>
</evidence>
<dbReference type="SUPFAM" id="SSF56784">
    <property type="entry name" value="HAD-like"/>
    <property type="match status" value="1"/>
</dbReference>
<dbReference type="OrthoDB" id="9776368at2"/>
<dbReference type="InterPro" id="IPR050155">
    <property type="entry name" value="HAD-like_hydrolase_sf"/>
</dbReference>
<dbReference type="SFLD" id="SFLDS00003">
    <property type="entry name" value="Haloacid_Dehalogenase"/>
    <property type="match status" value="1"/>
</dbReference>
<dbReference type="Pfam" id="PF13419">
    <property type="entry name" value="HAD_2"/>
    <property type="match status" value="1"/>
</dbReference>
<dbReference type="InterPro" id="IPR023198">
    <property type="entry name" value="PGP-like_dom2"/>
</dbReference>
<dbReference type="FunFam" id="3.40.50.1000:FF:000022">
    <property type="entry name" value="Phosphoglycolate phosphatase"/>
    <property type="match status" value="1"/>
</dbReference>
<organism evidence="5 6">
    <name type="scientific">Amphritea opalescens</name>
    <dbReference type="NCBI Taxonomy" id="2490544"/>
    <lineage>
        <taxon>Bacteria</taxon>
        <taxon>Pseudomonadati</taxon>
        <taxon>Pseudomonadota</taxon>
        <taxon>Gammaproteobacteria</taxon>
        <taxon>Oceanospirillales</taxon>
        <taxon>Oceanospirillaceae</taxon>
        <taxon>Amphritea</taxon>
    </lineage>
</organism>
<dbReference type="NCBIfam" id="TIGR01549">
    <property type="entry name" value="HAD-SF-IA-v1"/>
    <property type="match status" value="1"/>
</dbReference>
<keyword evidence="2 5" id="KW-0378">Hydrolase</keyword>
<dbReference type="NCBIfam" id="TIGR01509">
    <property type="entry name" value="HAD-SF-IA-v3"/>
    <property type="match status" value="1"/>
</dbReference>
<name>A0A430KNR5_9GAMM</name>
<dbReference type="InterPro" id="IPR041492">
    <property type="entry name" value="HAD_2"/>
</dbReference>
<dbReference type="PANTHER" id="PTHR43434:SF23">
    <property type="entry name" value="PHOSPHOGLYCOLATE PHOSPHATASE"/>
    <property type="match status" value="1"/>
</dbReference>
<dbReference type="AlphaFoldDB" id="A0A430KNR5"/>
<dbReference type="GO" id="GO:0006281">
    <property type="term" value="P:DNA repair"/>
    <property type="evidence" value="ECO:0007669"/>
    <property type="project" value="TreeGrafter"/>
</dbReference>
<keyword evidence="1" id="KW-0479">Metal-binding</keyword>
<sequence>MNTALPEAVLFDLDGTLIDTAPDFYAVINQLLAEHQRPPISYAFLRHYVSNGARAMIGAAFELAEQDDLYDQLHPRMLELYLQHLGVDTKPFPGIPSLLDWLGEQQIPWGIVTNKPECYTTPLMRGLDLQPPPGTVICPDHVRDKKPHPEALFLACKELNCSPERSIYIGDHARDIEAGRRAGMQTIAVSYGYLSEGDDINSWQSDFQAHHANEIKPILETLYSNR</sequence>
<dbReference type="SFLD" id="SFLDG01135">
    <property type="entry name" value="C1.5.6:_HAD__Beta-PGM__Phospha"/>
    <property type="match status" value="1"/>
</dbReference>
<dbReference type="Gene3D" id="1.10.150.240">
    <property type="entry name" value="Putative phosphatase, domain 2"/>
    <property type="match status" value="1"/>
</dbReference>
<accession>A0A430KNR5</accession>
<evidence type="ECO:0000313" key="6">
    <source>
        <dbReference type="Proteomes" id="UP000283087"/>
    </source>
</evidence>
<dbReference type="SFLD" id="SFLDG01129">
    <property type="entry name" value="C1.5:_HAD__Beta-PGM__Phosphata"/>
    <property type="match status" value="1"/>
</dbReference>